<dbReference type="Gene3D" id="3.30.2350.20">
    <property type="entry name" value="TruD, catalytic domain"/>
    <property type="match status" value="1"/>
</dbReference>
<accession>A0A813IP39</accession>
<reference evidence="4" key="1">
    <citation type="submission" date="2021-02" db="EMBL/GenBank/DDBJ databases">
        <authorList>
            <person name="Dougan E. K."/>
            <person name="Rhodes N."/>
            <person name="Thang M."/>
            <person name="Chan C."/>
        </authorList>
    </citation>
    <scope>NUCLEOTIDE SEQUENCE</scope>
</reference>
<evidence type="ECO:0000313" key="4">
    <source>
        <dbReference type="EMBL" id="CAE8654276.1"/>
    </source>
</evidence>
<evidence type="ECO:0000313" key="5">
    <source>
        <dbReference type="Proteomes" id="UP000626109"/>
    </source>
</evidence>
<dbReference type="GO" id="GO:0001522">
    <property type="term" value="P:pseudouridine synthesis"/>
    <property type="evidence" value="ECO:0007669"/>
    <property type="project" value="InterPro"/>
</dbReference>
<organism evidence="4 5">
    <name type="scientific">Polarella glacialis</name>
    <name type="common">Dinoflagellate</name>
    <dbReference type="NCBI Taxonomy" id="89957"/>
    <lineage>
        <taxon>Eukaryota</taxon>
        <taxon>Sar</taxon>
        <taxon>Alveolata</taxon>
        <taxon>Dinophyceae</taxon>
        <taxon>Suessiales</taxon>
        <taxon>Suessiaceae</taxon>
        <taxon>Polarella</taxon>
    </lineage>
</organism>
<comment type="caution">
    <text evidence="4">The sequence shown here is derived from an EMBL/GenBank/DDBJ whole genome shotgun (WGS) entry which is preliminary data.</text>
</comment>
<dbReference type="InterPro" id="IPR001656">
    <property type="entry name" value="PsdUridine_synth_TruD"/>
</dbReference>
<dbReference type="Pfam" id="PF01142">
    <property type="entry name" value="TruD"/>
    <property type="match status" value="1"/>
</dbReference>
<gene>
    <name evidence="4" type="ORF">PGLA2088_LOCUS10936</name>
</gene>
<comment type="similarity">
    <text evidence="1">Belongs to the pseudouridine synthase TruD family.</text>
</comment>
<evidence type="ECO:0000259" key="3">
    <source>
        <dbReference type="PROSITE" id="PS50984"/>
    </source>
</evidence>
<sequence length="366" mass="40665">MDCGAIKGIADEDECGISAFANPTLRPIGGILKSYPEDFEVRELPLPHEVSGQLPLDELPYLRFRLQKQGMDTLEAVDVLSAACRVPSRHFGFAGIKDSFAVTTQELTVPRELLSETAVRKAAAETELKVSRFRPCASFLAPGMLAGNRFILRIRDVRVSEKCVGEAMESLRCRGFLNYVGMQRFGKAGVRSDLLGLAYLRGDYEQCVDLLLRQSDAGGAYNEHHFGTGPSARVPRWAEVFKRTNSASAALRAMPEGARWTERRLLTALLRRQDLDGGTALKTAEGAPLTSPSSVNDWADETPQSAWWEATRDAFLTLPKTIRAYVDRLWNLSVTERVTRLSLSEPVRGDPLLQTGGYFSFDYCYF</sequence>
<proteinExistence type="inferred from homology"/>
<dbReference type="GO" id="GO:0003723">
    <property type="term" value="F:RNA binding"/>
    <property type="evidence" value="ECO:0007669"/>
    <property type="project" value="InterPro"/>
</dbReference>
<dbReference type="GO" id="GO:0005634">
    <property type="term" value="C:nucleus"/>
    <property type="evidence" value="ECO:0007669"/>
    <property type="project" value="TreeGrafter"/>
</dbReference>
<dbReference type="InterPro" id="IPR042214">
    <property type="entry name" value="TruD_catalytic"/>
</dbReference>
<evidence type="ECO:0000256" key="1">
    <source>
        <dbReference type="ARBA" id="ARBA00007953"/>
    </source>
</evidence>
<dbReference type="Proteomes" id="UP000626109">
    <property type="component" value="Unassembled WGS sequence"/>
</dbReference>
<dbReference type="InterPro" id="IPR020103">
    <property type="entry name" value="PsdUridine_synth_cat_dom_sf"/>
</dbReference>
<dbReference type="PANTHER" id="PTHR13326">
    <property type="entry name" value="TRNA PSEUDOURIDINE SYNTHASE D"/>
    <property type="match status" value="1"/>
</dbReference>
<dbReference type="PANTHER" id="PTHR13326:SF21">
    <property type="entry name" value="PSEUDOURIDYLATE SYNTHASE PUS7L"/>
    <property type="match status" value="1"/>
</dbReference>
<feature type="domain" description="TRUD" evidence="3">
    <location>
        <begin position="175"/>
        <end position="366"/>
    </location>
</feature>
<dbReference type="SUPFAM" id="SSF55120">
    <property type="entry name" value="Pseudouridine synthase"/>
    <property type="match status" value="1"/>
</dbReference>
<name>A0A813IP39_POLGL</name>
<protein>
    <recommendedName>
        <fullName evidence="3">TRUD domain-containing protein</fullName>
    </recommendedName>
</protein>
<keyword evidence="2" id="KW-0413">Isomerase</keyword>
<evidence type="ECO:0000256" key="2">
    <source>
        <dbReference type="ARBA" id="ARBA00023235"/>
    </source>
</evidence>
<dbReference type="EMBL" id="CAJNNW010012436">
    <property type="protein sequence ID" value="CAE8654276.1"/>
    <property type="molecule type" value="Genomic_DNA"/>
</dbReference>
<dbReference type="GO" id="GO:0009982">
    <property type="term" value="F:pseudouridine synthase activity"/>
    <property type="evidence" value="ECO:0007669"/>
    <property type="project" value="InterPro"/>
</dbReference>
<dbReference type="AlphaFoldDB" id="A0A813IP39"/>
<dbReference type="PROSITE" id="PS50984">
    <property type="entry name" value="TRUD"/>
    <property type="match status" value="1"/>
</dbReference>
<dbReference type="InterPro" id="IPR011760">
    <property type="entry name" value="PsdUridine_synth_TruD_insert"/>
</dbReference>